<gene>
    <name evidence="1" type="ORF">A2V69_01060</name>
</gene>
<accession>A0A1G2F3X2</accession>
<proteinExistence type="predicted"/>
<dbReference type="AlphaFoldDB" id="A0A1G2F3X2"/>
<dbReference type="Proteomes" id="UP000177810">
    <property type="component" value="Unassembled WGS sequence"/>
</dbReference>
<dbReference type="STRING" id="1801990.A2V69_01060"/>
<name>A0A1G2F3X2_9BACT</name>
<evidence type="ECO:0000313" key="2">
    <source>
        <dbReference type="Proteomes" id="UP000177810"/>
    </source>
</evidence>
<organism evidence="1 2">
    <name type="scientific">Candidatus Portnoybacteria bacterium RBG_13_40_8</name>
    <dbReference type="NCBI Taxonomy" id="1801990"/>
    <lineage>
        <taxon>Bacteria</taxon>
        <taxon>Candidatus Portnoyibacteriota</taxon>
    </lineage>
</organism>
<protein>
    <submittedName>
        <fullName evidence="1">Uncharacterized protein</fullName>
    </submittedName>
</protein>
<evidence type="ECO:0000313" key="1">
    <source>
        <dbReference type="EMBL" id="OGZ32278.1"/>
    </source>
</evidence>
<reference evidence="1 2" key="1">
    <citation type="journal article" date="2016" name="Nat. Commun.">
        <title>Thousands of microbial genomes shed light on interconnected biogeochemical processes in an aquifer system.</title>
        <authorList>
            <person name="Anantharaman K."/>
            <person name="Brown C.T."/>
            <person name="Hug L.A."/>
            <person name="Sharon I."/>
            <person name="Castelle C.J."/>
            <person name="Probst A.J."/>
            <person name="Thomas B.C."/>
            <person name="Singh A."/>
            <person name="Wilkins M.J."/>
            <person name="Karaoz U."/>
            <person name="Brodie E.L."/>
            <person name="Williams K.H."/>
            <person name="Hubbard S.S."/>
            <person name="Banfield J.F."/>
        </authorList>
    </citation>
    <scope>NUCLEOTIDE SEQUENCE [LARGE SCALE GENOMIC DNA]</scope>
</reference>
<sequence length="59" mass="6942">MINGPTFYTWRERVGSARSYINFAEKEGCYIPEFKNVREMVEWAEKEGDRGDDYANANE</sequence>
<comment type="caution">
    <text evidence="1">The sequence shown here is derived from an EMBL/GenBank/DDBJ whole genome shotgun (WGS) entry which is preliminary data.</text>
</comment>
<dbReference type="EMBL" id="MHMT01000021">
    <property type="protein sequence ID" value="OGZ32278.1"/>
    <property type="molecule type" value="Genomic_DNA"/>
</dbReference>